<gene>
    <name evidence="2" type="ORF">JO391_15975</name>
</gene>
<dbReference type="RefSeq" id="WP_220661439.1">
    <property type="nucleotide sequence ID" value="NZ_CP069370.1"/>
</dbReference>
<dbReference type="KEGG" id="nsm:JO391_15975"/>
<name>A0A8G0ZWC0_9RHOB</name>
<dbReference type="Pfam" id="PF04101">
    <property type="entry name" value="Glyco_tran_28_C"/>
    <property type="match status" value="1"/>
</dbReference>
<proteinExistence type="predicted"/>
<evidence type="ECO:0000313" key="2">
    <source>
        <dbReference type="EMBL" id="QYZ69219.1"/>
    </source>
</evidence>
<dbReference type="Proteomes" id="UP000826300">
    <property type="component" value="Chromosome"/>
</dbReference>
<dbReference type="EMBL" id="CP069370">
    <property type="protein sequence ID" value="QYZ69219.1"/>
    <property type="molecule type" value="Genomic_DNA"/>
</dbReference>
<dbReference type="AlphaFoldDB" id="A0A8G0ZWC0"/>
<reference evidence="2" key="1">
    <citation type="submission" date="2021-02" db="EMBL/GenBank/DDBJ databases">
        <title>Rhodobacter shimadae sp. nov., an aerobic anoxygenic phototrophic bacterium isolated from a hot spring.</title>
        <authorList>
            <person name="Muramatsu S."/>
            <person name="Haruta S."/>
            <person name="Hirose S."/>
            <person name="Hanada S."/>
        </authorList>
    </citation>
    <scope>NUCLEOTIDE SEQUENCE</scope>
    <source>
        <strain evidence="2">N10</strain>
    </source>
</reference>
<evidence type="ECO:0000259" key="1">
    <source>
        <dbReference type="Pfam" id="PF04101"/>
    </source>
</evidence>
<accession>A0A8G0ZWC0</accession>
<protein>
    <submittedName>
        <fullName evidence="2">Glycosyltransferase family 28 protein</fullName>
    </submittedName>
</protein>
<dbReference type="GO" id="GO:0016758">
    <property type="term" value="F:hexosyltransferase activity"/>
    <property type="evidence" value="ECO:0007669"/>
    <property type="project" value="InterPro"/>
</dbReference>
<organism evidence="2 3">
    <name type="scientific">Neotabrizicola shimadae</name>
    <dbReference type="NCBI Taxonomy" id="2807096"/>
    <lineage>
        <taxon>Bacteria</taxon>
        <taxon>Pseudomonadati</taxon>
        <taxon>Pseudomonadota</taxon>
        <taxon>Alphaproteobacteria</taxon>
        <taxon>Rhodobacterales</taxon>
        <taxon>Paracoccaceae</taxon>
        <taxon>Neotabrizicola</taxon>
    </lineage>
</organism>
<keyword evidence="3" id="KW-1185">Reference proteome</keyword>
<evidence type="ECO:0000313" key="3">
    <source>
        <dbReference type="Proteomes" id="UP000826300"/>
    </source>
</evidence>
<dbReference type="Gene3D" id="3.40.50.2000">
    <property type="entry name" value="Glycogen Phosphorylase B"/>
    <property type="match status" value="1"/>
</dbReference>
<dbReference type="SUPFAM" id="SSF53756">
    <property type="entry name" value="UDP-Glycosyltransferase/glycogen phosphorylase"/>
    <property type="match status" value="1"/>
</dbReference>
<feature type="domain" description="Glycosyl transferase family 28 C-terminal" evidence="1">
    <location>
        <begin position="1"/>
        <end position="136"/>
    </location>
</feature>
<dbReference type="InterPro" id="IPR007235">
    <property type="entry name" value="Glyco_trans_28_C"/>
</dbReference>
<sequence>MIFATVGTQLPFHRLLLALDTWAALNPSVQVVAQTGRTSASYNHMRTFPQMDQRQFAETVARARVVVAHAGMGTILTALETGKPLILMPRRADLGEHRNDHQIDTAAEMASLSNVTVAADTQALCTALNRAMSMPPVQAGRGADVAPPQLIEAVRSFIWADQYPQARP</sequence>